<comment type="caution">
    <text evidence="2">The sequence shown here is derived from an EMBL/GenBank/DDBJ whole genome shotgun (WGS) entry which is preliminary data.</text>
</comment>
<dbReference type="Gene3D" id="1.10.238.10">
    <property type="entry name" value="EF-hand"/>
    <property type="match status" value="1"/>
</dbReference>
<evidence type="ECO:0000313" key="3">
    <source>
        <dbReference type="Proteomes" id="UP001190700"/>
    </source>
</evidence>
<evidence type="ECO:0000313" key="2">
    <source>
        <dbReference type="EMBL" id="KAK3253134.1"/>
    </source>
</evidence>
<name>A0AAE0F6A3_9CHLO</name>
<gene>
    <name evidence="2" type="ORF">CYMTET_37598</name>
</gene>
<dbReference type="InterPro" id="IPR011992">
    <property type="entry name" value="EF-hand-dom_pair"/>
</dbReference>
<feature type="region of interest" description="Disordered" evidence="1">
    <location>
        <begin position="568"/>
        <end position="587"/>
    </location>
</feature>
<proteinExistence type="predicted"/>
<organism evidence="2 3">
    <name type="scientific">Cymbomonas tetramitiformis</name>
    <dbReference type="NCBI Taxonomy" id="36881"/>
    <lineage>
        <taxon>Eukaryota</taxon>
        <taxon>Viridiplantae</taxon>
        <taxon>Chlorophyta</taxon>
        <taxon>Pyramimonadophyceae</taxon>
        <taxon>Pyramimonadales</taxon>
        <taxon>Pyramimonadaceae</taxon>
        <taxon>Cymbomonas</taxon>
    </lineage>
</organism>
<dbReference type="SUPFAM" id="SSF47473">
    <property type="entry name" value="EF-hand"/>
    <property type="match status" value="1"/>
</dbReference>
<dbReference type="Proteomes" id="UP001190700">
    <property type="component" value="Unassembled WGS sequence"/>
</dbReference>
<feature type="non-terminal residue" evidence="2">
    <location>
        <position position="1"/>
    </location>
</feature>
<feature type="compositionally biased region" description="Polar residues" evidence="1">
    <location>
        <begin position="396"/>
        <end position="407"/>
    </location>
</feature>
<feature type="compositionally biased region" description="Basic and acidic residues" evidence="1">
    <location>
        <begin position="415"/>
        <end position="431"/>
    </location>
</feature>
<evidence type="ECO:0000256" key="1">
    <source>
        <dbReference type="SAM" id="MobiDB-lite"/>
    </source>
</evidence>
<feature type="region of interest" description="Disordered" evidence="1">
    <location>
        <begin position="391"/>
        <end position="431"/>
    </location>
</feature>
<dbReference type="AlphaFoldDB" id="A0AAE0F6A3"/>
<accession>A0AAE0F6A3</accession>
<sequence length="587" mass="64639">DGASALNNSQMAEMLKVIMPDARRHDILYFQVMMDVDGDSSASLPELLDQLTHCKNADSQLWQKLAAYMQGNRSTLLSTFKSLDLHGRNTLDFQGIANLLRLLLPDISTGEVRVVLAQLRRWDVTGRGAVSFAEFTHAVAGCQIVKAPPGQAANSIGVDNQTVLKNANFDLLNMGRNSPKLEKEWRGAMREAEGHITAAEEDLQETWEILDSVNAGELTAEQGEVFVRLKRVYNFQENWGMEIEQCDKLLELLRNDIELAPSTQVTRAIGVPAPKKGEHKKGAKRIPGLESEMACFSDALLEAELAMLYFKVGLAQTAPPSQPGSASGAVPEAELAMLGYMAKAVLCQSVGCHNDHPQRGRRWLRDSWRREAPPCPRSRRTEHLGALPRLGIGQRKSASVHTRTSKQARIVPLGESERRSPSPQGKDLEAATKHAEAAFECHVREAGEQGAGRIPAAQKVLRLQALLLSQQEKLPEAVRLYQQLLHFQQASKAAGSASAAETSMQLAALLAALCEDVRLEGDARLQYAVDALKAYKCAKKIYGQAGAKGGNAIVQDIEHRISEVKKAHDMQKRKMDMEKRKAELTKR</sequence>
<reference evidence="2 3" key="1">
    <citation type="journal article" date="2015" name="Genome Biol. Evol.">
        <title>Comparative Genomics of a Bacterivorous Green Alga Reveals Evolutionary Causalities and Consequences of Phago-Mixotrophic Mode of Nutrition.</title>
        <authorList>
            <person name="Burns J.A."/>
            <person name="Paasch A."/>
            <person name="Narechania A."/>
            <person name="Kim E."/>
        </authorList>
    </citation>
    <scope>NUCLEOTIDE SEQUENCE [LARGE SCALE GENOMIC DNA]</scope>
    <source>
        <strain evidence="2 3">PLY_AMNH</strain>
    </source>
</reference>
<protein>
    <submittedName>
        <fullName evidence="2">Uncharacterized protein</fullName>
    </submittedName>
</protein>
<dbReference type="EMBL" id="LGRX02024986">
    <property type="protein sequence ID" value="KAK3253134.1"/>
    <property type="molecule type" value="Genomic_DNA"/>
</dbReference>
<keyword evidence="3" id="KW-1185">Reference proteome</keyword>